<gene>
    <name evidence="2" type="ORF">NDU88_000795</name>
</gene>
<dbReference type="EMBL" id="JANPWB010000015">
    <property type="protein sequence ID" value="KAJ1087628.1"/>
    <property type="molecule type" value="Genomic_DNA"/>
</dbReference>
<dbReference type="AlphaFoldDB" id="A0AAV7LFR3"/>
<name>A0AAV7LFR3_PLEWA</name>
<reference evidence="2" key="1">
    <citation type="journal article" date="2022" name="bioRxiv">
        <title>Sequencing and chromosome-scale assembly of the giantPleurodeles waltlgenome.</title>
        <authorList>
            <person name="Brown T."/>
            <person name="Elewa A."/>
            <person name="Iarovenko S."/>
            <person name="Subramanian E."/>
            <person name="Araus A.J."/>
            <person name="Petzold A."/>
            <person name="Susuki M."/>
            <person name="Suzuki K.-i.T."/>
            <person name="Hayashi T."/>
            <person name="Toyoda A."/>
            <person name="Oliveira C."/>
            <person name="Osipova E."/>
            <person name="Leigh N.D."/>
            <person name="Simon A."/>
            <person name="Yun M.H."/>
        </authorList>
    </citation>
    <scope>NUCLEOTIDE SEQUENCE</scope>
    <source>
        <strain evidence="2">20211129_DDA</strain>
        <tissue evidence="2">Liver</tissue>
    </source>
</reference>
<evidence type="ECO:0000256" key="1">
    <source>
        <dbReference type="SAM" id="MobiDB-lite"/>
    </source>
</evidence>
<organism evidence="2 3">
    <name type="scientific">Pleurodeles waltl</name>
    <name type="common">Iberian ribbed newt</name>
    <dbReference type="NCBI Taxonomy" id="8319"/>
    <lineage>
        <taxon>Eukaryota</taxon>
        <taxon>Metazoa</taxon>
        <taxon>Chordata</taxon>
        <taxon>Craniata</taxon>
        <taxon>Vertebrata</taxon>
        <taxon>Euteleostomi</taxon>
        <taxon>Amphibia</taxon>
        <taxon>Batrachia</taxon>
        <taxon>Caudata</taxon>
        <taxon>Salamandroidea</taxon>
        <taxon>Salamandridae</taxon>
        <taxon>Pleurodelinae</taxon>
        <taxon>Pleurodeles</taxon>
    </lineage>
</organism>
<accession>A0AAV7LFR3</accession>
<sequence>MTLGGGSGTGAEDPGEAPHLAQTRRKRSQSRRMQVAAVERKERTGAQPACELQEEKDLDDALVATPTLYVLEEGELSPSD</sequence>
<evidence type="ECO:0000313" key="2">
    <source>
        <dbReference type="EMBL" id="KAJ1087628.1"/>
    </source>
</evidence>
<protein>
    <submittedName>
        <fullName evidence="2">Uncharacterized protein</fullName>
    </submittedName>
</protein>
<keyword evidence="3" id="KW-1185">Reference proteome</keyword>
<dbReference type="Proteomes" id="UP001066276">
    <property type="component" value="Chromosome 11"/>
</dbReference>
<proteinExistence type="predicted"/>
<feature type="region of interest" description="Disordered" evidence="1">
    <location>
        <begin position="1"/>
        <end position="58"/>
    </location>
</feature>
<comment type="caution">
    <text evidence="2">The sequence shown here is derived from an EMBL/GenBank/DDBJ whole genome shotgun (WGS) entry which is preliminary data.</text>
</comment>
<evidence type="ECO:0000313" key="3">
    <source>
        <dbReference type="Proteomes" id="UP001066276"/>
    </source>
</evidence>